<dbReference type="KEGG" id="shl:Shal_1415"/>
<dbReference type="Proteomes" id="UP000001317">
    <property type="component" value="Chromosome"/>
</dbReference>
<gene>
    <name evidence="2" type="ordered locus">Shal_1415</name>
</gene>
<protein>
    <submittedName>
        <fullName evidence="2">Beta-lactamase domain protein</fullName>
    </submittedName>
</protein>
<dbReference type="Gene3D" id="3.60.15.10">
    <property type="entry name" value="Ribonuclease Z/Hydroxyacylglutathione hydrolase-like"/>
    <property type="match status" value="1"/>
</dbReference>
<dbReference type="PANTHER" id="PTHR30619">
    <property type="entry name" value="DNA INTERNALIZATION/COMPETENCE PROTEIN COMEC/REC2"/>
    <property type="match status" value="1"/>
</dbReference>
<reference evidence="2" key="1">
    <citation type="submission" date="2008-01" db="EMBL/GenBank/DDBJ databases">
        <title>Complete sequence of Shewanella halifaxensis HAW-EB4.</title>
        <authorList>
            <consortium name="US DOE Joint Genome Institute"/>
            <person name="Copeland A."/>
            <person name="Lucas S."/>
            <person name="Lapidus A."/>
            <person name="Glavina del Rio T."/>
            <person name="Dalin E."/>
            <person name="Tice H."/>
            <person name="Bruce D."/>
            <person name="Goodwin L."/>
            <person name="Pitluck S."/>
            <person name="Sims D."/>
            <person name="Brettin T."/>
            <person name="Detter J.C."/>
            <person name="Han C."/>
            <person name="Kuske C.R."/>
            <person name="Schmutz J."/>
            <person name="Larimer F."/>
            <person name="Land M."/>
            <person name="Hauser L."/>
            <person name="Kyrpides N."/>
            <person name="Kim E."/>
            <person name="Zhao J.-S."/>
            <person name="Richardson P."/>
        </authorList>
    </citation>
    <scope>NUCLEOTIDE SEQUENCE [LARGE SCALE GENOMIC DNA]</scope>
    <source>
        <strain evidence="2">HAW-EB4</strain>
    </source>
</reference>
<feature type="domain" description="Metallo-beta-lactamase" evidence="1">
    <location>
        <begin position="11"/>
        <end position="78"/>
    </location>
</feature>
<dbReference type="OrthoDB" id="418728at2"/>
<organism evidence="2 3">
    <name type="scientific">Shewanella halifaxensis (strain HAW-EB4)</name>
    <dbReference type="NCBI Taxonomy" id="458817"/>
    <lineage>
        <taxon>Bacteria</taxon>
        <taxon>Pseudomonadati</taxon>
        <taxon>Pseudomonadota</taxon>
        <taxon>Gammaproteobacteria</taxon>
        <taxon>Alteromonadales</taxon>
        <taxon>Shewanellaceae</taxon>
        <taxon>Shewanella</taxon>
    </lineage>
</organism>
<evidence type="ECO:0000259" key="1">
    <source>
        <dbReference type="Pfam" id="PF00753"/>
    </source>
</evidence>
<dbReference type="SUPFAM" id="SSF56281">
    <property type="entry name" value="Metallo-hydrolase/oxidoreductase"/>
    <property type="match status" value="1"/>
</dbReference>
<dbReference type="RefSeq" id="WP_012276521.1">
    <property type="nucleotide sequence ID" value="NC_010334.1"/>
</dbReference>
<name>B0TLN1_SHEHH</name>
<dbReference type="HOGENOM" id="CLU_052638_0_0_6"/>
<proteinExistence type="predicted"/>
<dbReference type="eggNOG" id="COG2333">
    <property type="taxonomic scope" value="Bacteria"/>
</dbReference>
<dbReference type="InterPro" id="IPR001279">
    <property type="entry name" value="Metallo-B-lactamas"/>
</dbReference>
<keyword evidence="3" id="KW-1185">Reference proteome</keyword>
<dbReference type="Pfam" id="PF00753">
    <property type="entry name" value="Lactamase_B"/>
    <property type="match status" value="1"/>
</dbReference>
<evidence type="ECO:0000313" key="2">
    <source>
        <dbReference type="EMBL" id="ABZ75981.1"/>
    </source>
</evidence>
<accession>B0TLN1</accession>
<dbReference type="InterPro" id="IPR036866">
    <property type="entry name" value="RibonucZ/Hydroxyglut_hydro"/>
</dbReference>
<dbReference type="AlphaFoldDB" id="B0TLN1"/>
<evidence type="ECO:0000313" key="3">
    <source>
        <dbReference type="Proteomes" id="UP000001317"/>
    </source>
</evidence>
<dbReference type="PANTHER" id="PTHR30619:SF1">
    <property type="entry name" value="RECOMBINATION PROTEIN 2"/>
    <property type="match status" value="1"/>
</dbReference>
<sequence length="331" mass="37253">MVEVYCVDAAHGDCILVVSNGVRILIDSGPKELKIRRQVKGTLGKLLPDKTVDLAIVTHNDDDHIGGFKTLISENTIIVKKILFNSVVSLNKILGKKTTKISYRQDKELSGFVKTTDIELISKHYDPKVDSNITVGELTVRIISPNYNALLDLGKWKEKEEAKLSRHKISGKEKNELSIMEYLKTFNTYRFESDMSPTNRSSLAVIIEGDGFKGLFLGDSHSKDIEEYFSTREPDECLFDVVKISHHGSRKNTSNELLKTVISKEFIICADKSSRHAHPDSLMMARLIGIKKSPVIHFSTDSDKLRMMLSEITDEATFTFPSEGVNRIVYV</sequence>
<dbReference type="STRING" id="458817.Shal_1415"/>
<dbReference type="EMBL" id="CP000931">
    <property type="protein sequence ID" value="ABZ75981.1"/>
    <property type="molecule type" value="Genomic_DNA"/>
</dbReference>
<dbReference type="InterPro" id="IPR052159">
    <property type="entry name" value="Competence_DNA_uptake"/>
</dbReference>